<dbReference type="HOGENOM" id="CLU_056776_8_1_9"/>
<dbReference type="InterPro" id="IPR001310">
    <property type="entry name" value="Histidine_triad_HIT"/>
</dbReference>
<name>E7N008_9FIRM</name>
<evidence type="ECO:0000313" key="6">
    <source>
        <dbReference type="Proteomes" id="UP000004633"/>
    </source>
</evidence>
<accession>E7N008</accession>
<dbReference type="GO" id="GO:0003824">
    <property type="term" value="F:catalytic activity"/>
    <property type="evidence" value="ECO:0007669"/>
    <property type="project" value="InterPro"/>
</dbReference>
<feature type="active site" description="Tele-AMP-histidine intermediate" evidence="1">
    <location>
        <position position="101"/>
    </location>
</feature>
<sequence length="115" mass="12060">MADCIFCKIASGEIPSGKVYEDESVLAFRDLEPQAPTHVLIIPKKHIGSIMALTGADKELAGHILTEVAPAVARSCGVDEGGFRLVANTGADGGQTVGHLHFHLLGGRSMTWPPG</sequence>
<dbReference type="PRINTS" id="PR00332">
    <property type="entry name" value="HISTRIAD"/>
</dbReference>
<evidence type="ECO:0000313" key="5">
    <source>
        <dbReference type="EMBL" id="EFW30672.1"/>
    </source>
</evidence>
<reference evidence="5 6" key="1">
    <citation type="submission" date="2010-08" db="EMBL/GenBank/DDBJ databases">
        <authorList>
            <person name="Weinstock G."/>
            <person name="Sodergren E."/>
            <person name="Clifton S."/>
            <person name="Fulton L."/>
            <person name="Fulton B."/>
            <person name="Courtney L."/>
            <person name="Fronick C."/>
            <person name="Harrison M."/>
            <person name="Strong C."/>
            <person name="Farmer C."/>
            <person name="Delahaunty K."/>
            <person name="Markovic C."/>
            <person name="Hall O."/>
            <person name="Minx P."/>
            <person name="Tomlinson C."/>
            <person name="Mitreva M."/>
            <person name="Hou S."/>
            <person name="Chen J."/>
            <person name="Wollam A."/>
            <person name="Pepin K.H."/>
            <person name="Johnson M."/>
            <person name="Bhonagiri V."/>
            <person name="Zhang X."/>
            <person name="Suruliraj S."/>
            <person name="Warren W."/>
            <person name="Chinwalla A."/>
            <person name="Mardis E.R."/>
            <person name="Wilson R.K."/>
        </authorList>
    </citation>
    <scope>NUCLEOTIDE SEQUENCE [LARGE SCALE GENOMIC DNA]</scope>
    <source>
        <strain evidence="5 6">F0399</strain>
    </source>
</reference>
<organism evidence="5 6">
    <name type="scientific">Selenomonas artemidis F0399</name>
    <dbReference type="NCBI Taxonomy" id="749551"/>
    <lineage>
        <taxon>Bacteria</taxon>
        <taxon>Bacillati</taxon>
        <taxon>Bacillota</taxon>
        <taxon>Negativicutes</taxon>
        <taxon>Selenomonadales</taxon>
        <taxon>Selenomonadaceae</taxon>
        <taxon>Selenomonas</taxon>
    </lineage>
</organism>
<dbReference type="Gene3D" id="3.30.428.10">
    <property type="entry name" value="HIT-like"/>
    <property type="match status" value="1"/>
</dbReference>
<dbReference type="Pfam" id="PF01230">
    <property type="entry name" value="HIT"/>
    <property type="match status" value="1"/>
</dbReference>
<proteinExistence type="predicted"/>
<dbReference type="InterPro" id="IPR011146">
    <property type="entry name" value="HIT-like"/>
</dbReference>
<feature type="short sequence motif" description="Histidine triad motif" evidence="2 3">
    <location>
        <begin position="99"/>
        <end position="103"/>
    </location>
</feature>
<evidence type="ECO:0000259" key="4">
    <source>
        <dbReference type="PROSITE" id="PS51084"/>
    </source>
</evidence>
<dbReference type="InterPro" id="IPR036265">
    <property type="entry name" value="HIT-like_sf"/>
</dbReference>
<dbReference type="RefSeq" id="WP_009348959.1">
    <property type="nucleotide sequence ID" value="NZ_GL638127.1"/>
</dbReference>
<evidence type="ECO:0000256" key="2">
    <source>
        <dbReference type="PIRSR" id="PIRSR601310-3"/>
    </source>
</evidence>
<dbReference type="PANTHER" id="PTHR23089">
    <property type="entry name" value="HISTIDINE TRIAD HIT PROTEIN"/>
    <property type="match status" value="1"/>
</dbReference>
<gene>
    <name evidence="5" type="ORF">HMPREF9555_00301</name>
</gene>
<dbReference type="STRING" id="749551.HMPREF9555_00301"/>
<dbReference type="CDD" id="cd01276">
    <property type="entry name" value="PKCI_related"/>
    <property type="match status" value="1"/>
</dbReference>
<dbReference type="Proteomes" id="UP000004633">
    <property type="component" value="Unassembled WGS sequence"/>
</dbReference>
<dbReference type="PROSITE" id="PS51084">
    <property type="entry name" value="HIT_2"/>
    <property type="match status" value="1"/>
</dbReference>
<dbReference type="SUPFAM" id="SSF54197">
    <property type="entry name" value="HIT-like"/>
    <property type="match status" value="1"/>
</dbReference>
<dbReference type="EMBL" id="AECV01000001">
    <property type="protein sequence ID" value="EFW30672.1"/>
    <property type="molecule type" value="Genomic_DNA"/>
</dbReference>
<comment type="caution">
    <text evidence="5">The sequence shown here is derived from an EMBL/GenBank/DDBJ whole genome shotgun (WGS) entry which is preliminary data.</text>
</comment>
<evidence type="ECO:0000256" key="1">
    <source>
        <dbReference type="PIRSR" id="PIRSR601310-1"/>
    </source>
</evidence>
<dbReference type="PROSITE" id="PS00892">
    <property type="entry name" value="HIT_1"/>
    <property type="match status" value="1"/>
</dbReference>
<evidence type="ECO:0000256" key="3">
    <source>
        <dbReference type="PROSITE-ProRule" id="PRU00464"/>
    </source>
</evidence>
<protein>
    <submittedName>
        <fullName evidence="5">Histidine triad domain protein</fullName>
    </submittedName>
</protein>
<keyword evidence="6" id="KW-1185">Reference proteome</keyword>
<dbReference type="AlphaFoldDB" id="E7N008"/>
<dbReference type="InterPro" id="IPR019808">
    <property type="entry name" value="Histidine_triad_CS"/>
</dbReference>
<feature type="domain" description="HIT" evidence="4">
    <location>
        <begin position="5"/>
        <end position="115"/>
    </location>
</feature>